<sequence length="1150" mass="130836">CEEEMLVMLNSTSSGPLALLMSNGSSALAGGAVVELKDSFSNALTKNIVAMLVWLTLSIINGSMVHTFLQHSLFYENPRYIMFIYMVINDALQLSLVTALYVVSYIFRKIHASVCCLLVMTAVLTTRSTPLILAGMAVERYISICFPLHYSQMCTVPRTLLLICVILILTATPPVTDLLITAVNEPPSFFHTTIFCDHPLLFRHQSIYYKNCMFDGVYLSFVALTLLYTYCKIMLTAQAASTGMASVKRARNTVLLHGVQLLLCMLAFVVPSLQAALISIFPRLSLEIRYIFFLVVYIIPRFMSPVIYGFRDEQFRKYWRRYLRPTEPSRMSMNSTKRLDNLSDAFTKNFISFAVGLIINCINGAFVYTYFKSEDFQRDPRYVLYIHLVINDMIMLTVSVVLQILTYTIPLTFAPCCIMLLIIITTNKNSPLNLAGMAIERYIAVCRPLHHVRICTVRRAYALIALIWGVSFIPSFTDIIIVLVTQPLSIFSKSVLCIGTYVFNTPYHKTHSTMVQVLLFSFVFLTVVVTYLKVLFAARAASGSNQASARNARNTILLHGVQLLICMLSYMSPFINLVLLTMWPHDSTKIFFSTFLLTNVLPRLLSPLIYGVRDKKFSSHIRMHFCCKRCDPAAKRASKQVTMVKESLPGWVNRDSDEGLVHVNVGGLKRSLCSSTLKKFPDTRLGKLLTCDSEEDILQVCDDYDVQQKEFYFDRNPGLFPYVLHFYQTGKLHIMEELCVFSFSQEIEYWGINEFFLDSCCSYRYHDRKLESSRHRSWDDESDVSSIDTSVDEISDLNRDMQHFQEVRYGNIRKCLWLTLENPGYSIPSKLFSLLSIGVVLTSIATMCINSIPEYQTFDSDGKLMEDTTMQTLEVFCTCWFTFEVVMRLLLAPNRKKFFHHPLNIIDMVSVAPIYITLLFDLTVGSESELGNLGRLIQVFRLMRIFRVLKLARHSTGLRSLGATLRHSYREVGILLLYLAVGVSVFSGIAYTAEYEEDVGLDTIPACWWWGTVSMTTVGYGDVVPVTVAGKLAASGCILGGTLVVALPITIIFNKFSHFYRRQKALEASVRNNNRRKMRMSCDKEPEEDEEEEEGSDGDSRCLDDDDFDYVDDIEEDDVDYEDEGGVINYSYVEHPSYTSILKKKELHQL</sequence>
<proteinExistence type="predicted"/>
<feature type="non-terminal residue" evidence="1">
    <location>
        <position position="1"/>
    </location>
</feature>
<gene>
    <name evidence="1" type="ORF">L3Q82_024395</name>
</gene>
<comment type="caution">
    <text evidence="1">The sequence shown here is derived from an EMBL/GenBank/DDBJ whole genome shotgun (WGS) entry which is preliminary data.</text>
</comment>
<evidence type="ECO:0000313" key="2">
    <source>
        <dbReference type="Proteomes" id="UP000831701"/>
    </source>
</evidence>
<reference evidence="1" key="1">
    <citation type="submission" date="2022-04" db="EMBL/GenBank/DDBJ databases">
        <title>Jade perch genome.</title>
        <authorList>
            <person name="Chao B."/>
        </authorList>
    </citation>
    <scope>NUCLEOTIDE SEQUENCE</scope>
    <source>
        <strain evidence="1">CB-2022</strain>
    </source>
</reference>
<dbReference type="Proteomes" id="UP000831701">
    <property type="component" value="Chromosome 7"/>
</dbReference>
<evidence type="ECO:0000313" key="1">
    <source>
        <dbReference type="EMBL" id="KAI3369735.1"/>
    </source>
</evidence>
<name>A0ACB8WPQ8_9TELE</name>
<organism evidence="1 2">
    <name type="scientific">Scortum barcoo</name>
    <name type="common">barcoo grunter</name>
    <dbReference type="NCBI Taxonomy" id="214431"/>
    <lineage>
        <taxon>Eukaryota</taxon>
        <taxon>Metazoa</taxon>
        <taxon>Chordata</taxon>
        <taxon>Craniata</taxon>
        <taxon>Vertebrata</taxon>
        <taxon>Euteleostomi</taxon>
        <taxon>Actinopterygii</taxon>
        <taxon>Neopterygii</taxon>
        <taxon>Teleostei</taxon>
        <taxon>Neoteleostei</taxon>
        <taxon>Acanthomorphata</taxon>
        <taxon>Eupercaria</taxon>
        <taxon>Centrarchiformes</taxon>
        <taxon>Terapontoidei</taxon>
        <taxon>Terapontidae</taxon>
        <taxon>Scortum</taxon>
    </lineage>
</organism>
<keyword evidence="2" id="KW-1185">Reference proteome</keyword>
<protein>
    <submittedName>
        <fullName evidence="1">Uncharacterized protein</fullName>
    </submittedName>
</protein>
<dbReference type="EMBL" id="CM041537">
    <property type="protein sequence ID" value="KAI3369735.1"/>
    <property type="molecule type" value="Genomic_DNA"/>
</dbReference>
<accession>A0ACB8WPQ8</accession>